<gene>
    <name evidence="2" type="ORF">ABM428_05510</name>
</gene>
<reference evidence="2" key="2">
    <citation type="submission" date="2024-06" db="EMBL/GenBank/DDBJ databases">
        <authorList>
            <person name="Deng Y."/>
        </authorList>
    </citation>
    <scope>NUCLEOTIDE SEQUENCE</scope>
    <source>
        <strain evidence="2">TCYB15</strain>
    </source>
</reference>
<protein>
    <recommendedName>
        <fullName evidence="3">GIY-YIG domain-containing protein</fullName>
    </recommendedName>
</protein>
<reference evidence="2" key="1">
    <citation type="journal article" date="2020" name="Int. J. Syst. Evol. Microbiol.">
        <title>Notification of changes in taxonomic opinion previously published outside the IJSEM.</title>
        <authorList>
            <person name="Oren A."/>
            <person name="Garrity G."/>
        </authorList>
    </citation>
    <scope>NUCLEOTIDE SEQUENCE</scope>
    <source>
        <strain evidence="2">TCYB15</strain>
    </source>
</reference>
<evidence type="ECO:0008006" key="3">
    <source>
        <dbReference type="Google" id="ProtNLM"/>
    </source>
</evidence>
<sequence length="202" mass="23427">MISIDWYGPYNLESAAEVASSDFGGALYLCIGKRKYQRDQSLQYVGIGNDVRTRLKKDHHKLKHVSRDRQIWLGEISTAEPSGRKLKVTASTLDCAEWAYARFFDLPLNEKKSIGLPQRSFTVLNRWWHKDLERSRKNRPHKDWPDLVDYPGYNLPVRKVWFGGRQEKILGPDYARPGVPPLKKLNSLSTEQLSDEDQRIDL</sequence>
<dbReference type="AlphaFoldDB" id="A0AAU8C5F6"/>
<organism evidence="2">
    <name type="scientific">Sulfitobacter sp. TCYB15</name>
    <dbReference type="NCBI Taxonomy" id="3229275"/>
    <lineage>
        <taxon>Bacteria</taxon>
        <taxon>Pseudomonadati</taxon>
        <taxon>Pseudomonadota</taxon>
        <taxon>Alphaproteobacteria</taxon>
        <taxon>Rhodobacterales</taxon>
        <taxon>Roseobacteraceae</taxon>
        <taxon>Sulfitobacter</taxon>
    </lineage>
</organism>
<name>A0AAU8C5F6_9RHOB</name>
<dbReference type="RefSeq" id="WP_340271426.1">
    <property type="nucleotide sequence ID" value="NZ_CP159193.1"/>
</dbReference>
<proteinExistence type="predicted"/>
<dbReference type="EMBL" id="CP159193">
    <property type="protein sequence ID" value="XCF11298.1"/>
    <property type="molecule type" value="Genomic_DNA"/>
</dbReference>
<accession>A0AAU8C5F6</accession>
<feature type="region of interest" description="Disordered" evidence="1">
    <location>
        <begin position="181"/>
        <end position="202"/>
    </location>
</feature>
<evidence type="ECO:0000256" key="1">
    <source>
        <dbReference type="SAM" id="MobiDB-lite"/>
    </source>
</evidence>
<evidence type="ECO:0000313" key="2">
    <source>
        <dbReference type="EMBL" id="XCF11298.1"/>
    </source>
</evidence>
<dbReference type="KEGG" id="suly:ABM428_05510"/>